<organism evidence="2 3">
    <name type="scientific">Cyphellophora europaea (strain CBS 101466)</name>
    <name type="common">Phialophora europaea</name>
    <dbReference type="NCBI Taxonomy" id="1220924"/>
    <lineage>
        <taxon>Eukaryota</taxon>
        <taxon>Fungi</taxon>
        <taxon>Dikarya</taxon>
        <taxon>Ascomycota</taxon>
        <taxon>Pezizomycotina</taxon>
        <taxon>Eurotiomycetes</taxon>
        <taxon>Chaetothyriomycetidae</taxon>
        <taxon>Chaetothyriales</taxon>
        <taxon>Cyphellophoraceae</taxon>
        <taxon>Cyphellophora</taxon>
    </lineage>
</organism>
<keyword evidence="1" id="KW-0472">Membrane</keyword>
<dbReference type="InParanoid" id="W2RP23"/>
<accession>W2RP23</accession>
<name>W2RP23_CYPE1</name>
<dbReference type="EMBL" id="KB822722">
    <property type="protein sequence ID" value="ETN38281.1"/>
    <property type="molecule type" value="Genomic_DNA"/>
</dbReference>
<evidence type="ECO:0000313" key="3">
    <source>
        <dbReference type="Proteomes" id="UP000030752"/>
    </source>
</evidence>
<feature type="transmembrane region" description="Helical" evidence="1">
    <location>
        <begin position="74"/>
        <end position="98"/>
    </location>
</feature>
<proteinExistence type="predicted"/>
<dbReference type="InterPro" id="IPR021514">
    <property type="entry name" value="DUF3176"/>
</dbReference>
<dbReference type="OrthoDB" id="4159708at2759"/>
<keyword evidence="3" id="KW-1185">Reference proteome</keyword>
<protein>
    <submittedName>
        <fullName evidence="2">Uncharacterized protein</fullName>
    </submittedName>
</protein>
<evidence type="ECO:0000313" key="2">
    <source>
        <dbReference type="EMBL" id="ETN38281.1"/>
    </source>
</evidence>
<keyword evidence="1" id="KW-1133">Transmembrane helix</keyword>
<feature type="transmembrane region" description="Helical" evidence="1">
    <location>
        <begin position="179"/>
        <end position="198"/>
    </location>
</feature>
<gene>
    <name evidence="2" type="ORF">HMPREF1541_06312</name>
</gene>
<dbReference type="Pfam" id="PF11374">
    <property type="entry name" value="DUF3176"/>
    <property type="match status" value="1"/>
</dbReference>
<dbReference type="RefSeq" id="XP_008718870.1">
    <property type="nucleotide sequence ID" value="XM_008720648.1"/>
</dbReference>
<feature type="transmembrane region" description="Helical" evidence="1">
    <location>
        <begin position="110"/>
        <end position="135"/>
    </location>
</feature>
<dbReference type="VEuPathDB" id="FungiDB:HMPREF1541_06312"/>
<evidence type="ECO:0000256" key="1">
    <source>
        <dbReference type="SAM" id="Phobius"/>
    </source>
</evidence>
<dbReference type="STRING" id="1220924.W2RP23"/>
<dbReference type="GeneID" id="19973651"/>
<reference evidence="2 3" key="1">
    <citation type="submission" date="2013-03" db="EMBL/GenBank/DDBJ databases">
        <title>The Genome Sequence of Phialophora europaea CBS 101466.</title>
        <authorList>
            <consortium name="The Broad Institute Genomics Platform"/>
            <person name="Cuomo C."/>
            <person name="de Hoog S."/>
            <person name="Gorbushina A."/>
            <person name="Walker B."/>
            <person name="Young S.K."/>
            <person name="Zeng Q."/>
            <person name="Gargeya S."/>
            <person name="Fitzgerald M."/>
            <person name="Haas B."/>
            <person name="Abouelleil A."/>
            <person name="Allen A.W."/>
            <person name="Alvarado L."/>
            <person name="Arachchi H.M."/>
            <person name="Berlin A.M."/>
            <person name="Chapman S.B."/>
            <person name="Gainer-Dewar J."/>
            <person name="Goldberg J."/>
            <person name="Griggs A."/>
            <person name="Gujja S."/>
            <person name="Hansen M."/>
            <person name="Howarth C."/>
            <person name="Imamovic A."/>
            <person name="Ireland A."/>
            <person name="Larimer J."/>
            <person name="McCowan C."/>
            <person name="Murphy C."/>
            <person name="Pearson M."/>
            <person name="Poon T.W."/>
            <person name="Priest M."/>
            <person name="Roberts A."/>
            <person name="Saif S."/>
            <person name="Shea T."/>
            <person name="Sisk P."/>
            <person name="Sykes S."/>
            <person name="Wortman J."/>
            <person name="Nusbaum C."/>
            <person name="Birren B."/>
        </authorList>
    </citation>
    <scope>NUCLEOTIDE SEQUENCE [LARGE SCALE GENOMIC DNA]</scope>
    <source>
        <strain evidence="2 3">CBS 101466</strain>
    </source>
</reference>
<dbReference type="PANTHER" id="PTHR35394">
    <property type="entry name" value="DUF3176 DOMAIN-CONTAINING PROTEIN"/>
    <property type="match status" value="1"/>
</dbReference>
<dbReference type="Proteomes" id="UP000030752">
    <property type="component" value="Unassembled WGS sequence"/>
</dbReference>
<dbReference type="PANTHER" id="PTHR35394:SF5">
    <property type="entry name" value="DUF3176 DOMAIN-CONTAINING PROTEIN"/>
    <property type="match status" value="1"/>
</dbReference>
<keyword evidence="1" id="KW-0812">Transmembrane</keyword>
<dbReference type="eggNOG" id="ENOG502RUIM">
    <property type="taxonomic scope" value="Eukaryota"/>
</dbReference>
<dbReference type="AlphaFoldDB" id="W2RP23"/>
<dbReference type="HOGENOM" id="CLU_015092_4_1_1"/>
<sequence length="715" mass="78027">MSTSINVSSDSTVFGKHKGLYAEIPIVLSDLNGSRRDSGPISEPGSLKNHRQWPFGRQTKENAHRFFRIAEDGWLWENVALVVSIAAILALCATLAIHDGKPTPSLAYGLTLNAVAAFLSVISRVALLTVANAVLHQSKWHSIVQRHGFKKLAELEHFENAASGPWGCLILLFKGRGSWPAWIAAVVTLVSLLFDPFLQQSVQSEMRTVALAEASSSLRYFKPDGYTLLPASNLQIEMALADGIYGGDSGSWRPPCPSGNCTWPEYQQLGFTAKCASKLTDVRIEPNRNNTGFAGMAERIQATWTNITETEITGQWLQPQERPVYSYHVEFSDNSTDTVVGLDLSWMEQATADSGKAFLKTNWTSQVIWPLNLPEVPNSTSRYFGRSFDPSLAMWQQGTFAGVENPLLALGYVHLGWDLERTADGPDAPLTILDAQECALTLSTSMMNTSIVAGDFQNVVAEERIGRITVKQPQGNDWCWYSSDGTDDVPRASMCSMDRVFSLSTAIGLLVDNIIGSIGGQMTFSCPLNADGSISLPECNVPEVTSSFSDPETYLNNQSSWTTLTTASMGSRARDQGFPDLLDGIATSLTNTFYSEGNSTLDGTSYVVSSHVKIEWPWLTLPFVLISATLVAHIGVLIETRMLGLPIWKSSILPYLYSSEGFSLQYSAQTTGVGPKTSEMLSEAEQTSVSLQRDAKGAWGLWSVDDGGAVDRSSR</sequence>